<keyword evidence="2" id="KW-1185">Reference proteome</keyword>
<proteinExistence type="predicted"/>
<accession>A0ABN6TPU7</accession>
<dbReference type="Proteomes" id="UP001378546">
    <property type="component" value="Chromosome"/>
</dbReference>
<evidence type="ECO:0000313" key="1">
    <source>
        <dbReference type="EMBL" id="BDT64510.1"/>
    </source>
</evidence>
<dbReference type="GeneID" id="45218497"/>
<dbReference type="RefSeq" id="WP_000734059.1">
    <property type="nucleotide sequence ID" value="NZ_AP026968.1"/>
</dbReference>
<dbReference type="EMBL" id="AP026968">
    <property type="protein sequence ID" value="BDT64510.1"/>
    <property type="molecule type" value="Genomic_DNA"/>
</dbReference>
<sequence>MKKLIYTSYDGDNIHLIELFISFVLNTGNIPVNPTNNLGYYLSTTYYENNKFECVKDCVSLELICDELWIFSDNENHQLPEGVIFEFLEWKANKGSNVKIIPIDIVKKFFSGEWVLSLNEFDYSCDEVYKLLNREKCKELEQTIFLTNQLRSVLLLDLDDKYFKYADWVKQKAFEEGYVPLITCVTVPVYKLIECQIFEPADKYYSIIRNKVKYFRQVVEYDERECTHRYESVWTLQYCSVPKYVSKNWAMTEIENNENNENNKKS</sequence>
<evidence type="ECO:0008006" key="3">
    <source>
        <dbReference type="Google" id="ProtNLM"/>
    </source>
</evidence>
<name>A0ABN6TPU7_9STRE</name>
<protein>
    <recommendedName>
        <fullName evidence="3">DUF4240 domain-containing protein</fullName>
    </recommendedName>
</protein>
<evidence type="ECO:0000313" key="2">
    <source>
        <dbReference type="Proteomes" id="UP001378546"/>
    </source>
</evidence>
<gene>
    <name evidence="1" type="ORF">SP4011_09270</name>
</gene>
<reference evidence="1 2" key="1">
    <citation type="submission" date="2022-11" db="EMBL/GenBank/DDBJ databases">
        <title>Complete genome sequence of alpha-hemolytic streptococci isolated from Japan.</title>
        <authorList>
            <person name="Morita M."/>
            <person name="Chang B."/>
            <person name="Akeda Y."/>
        </authorList>
    </citation>
    <scope>NUCLEOTIDE SEQUENCE [LARGE SCALE GENOMIC DNA]</scope>
    <source>
        <strain evidence="1 2">SP4011</strain>
    </source>
</reference>
<organism evidence="1 2">
    <name type="scientific">Streptococcus parapneumoniae</name>
    <dbReference type="NCBI Taxonomy" id="2993430"/>
    <lineage>
        <taxon>Bacteria</taxon>
        <taxon>Bacillati</taxon>
        <taxon>Bacillota</taxon>
        <taxon>Bacilli</taxon>
        <taxon>Lactobacillales</taxon>
        <taxon>Streptococcaceae</taxon>
        <taxon>Streptococcus</taxon>
        <taxon>Streptococcus thalassemiae group</taxon>
    </lineage>
</organism>